<dbReference type="PANTHER" id="PTHR30480">
    <property type="entry name" value="BETA-HEXOSAMINIDASE-RELATED"/>
    <property type="match status" value="1"/>
</dbReference>
<evidence type="ECO:0000313" key="11">
    <source>
        <dbReference type="Proteomes" id="UP000283360"/>
    </source>
</evidence>
<dbReference type="EMBL" id="QRXY01000017">
    <property type="protein sequence ID" value="RGU44503.1"/>
    <property type="molecule type" value="Genomic_DNA"/>
</dbReference>
<dbReference type="Proteomes" id="UP000260655">
    <property type="component" value="Unassembled WGS sequence"/>
</dbReference>
<keyword evidence="11" id="KW-1185">Reference proteome</keyword>
<dbReference type="InterPro" id="IPR050226">
    <property type="entry name" value="NagZ_Beta-hexosaminidase"/>
</dbReference>
<dbReference type="InterPro" id="IPR001764">
    <property type="entry name" value="Glyco_hydro_3_N"/>
</dbReference>
<accession>A0A3E4GN84</accession>
<evidence type="ECO:0000313" key="9">
    <source>
        <dbReference type="EMBL" id="RHG58480.1"/>
    </source>
</evidence>
<dbReference type="EMBL" id="QRIM01000017">
    <property type="protein sequence ID" value="RHG58480.1"/>
    <property type="molecule type" value="Genomic_DNA"/>
</dbReference>
<evidence type="ECO:0000256" key="1">
    <source>
        <dbReference type="ARBA" id="ARBA00005336"/>
    </source>
</evidence>
<evidence type="ECO:0000313" key="12">
    <source>
        <dbReference type="Proteomes" id="UP000285693"/>
    </source>
</evidence>
<sequence>MNTLTVQGEDNREYYFGTEGVNISTGETGIVIGNPVTVSYHGKLDLNASVQEVELLSITVTDSSLNTENPEPTTGETEPSPPSASVTQKAQEILNAMTLEEKVGQMFIARCPEINSVQKVKEYNLGGYILFSRDFSGKTRDEIIQNIQSYQSAAKIPMFIGVDEEGGTVNRVSTNPNLRAVPFWSPQELYAEGGFDLIQSDTQEKCELLNSLGINLNFAPICDVSQNPEDFIYDRSFGQNAEQTAAYVHLVVQTMFQEGMGSVLKHFPGYGNNVDTHTGIAYDNRTYETFLNSDFLPFQAGIDSGANMVLVSHNVVSCMDSQTPASLSSQVHKILREELKFTGVIITDDLAMDGVRNFAEDTKIAVQAVKAGNDMLCCTDFEVQIPAILEAVKQGEITEERIDESVLRILELKISLGII</sequence>
<dbReference type="EMBL" id="QRXJ01000006">
    <property type="protein sequence ID" value="RGT90992.1"/>
    <property type="molecule type" value="Genomic_DNA"/>
</dbReference>
<dbReference type="EMBL" id="QSOV01000015">
    <property type="protein sequence ID" value="RGJ21700.1"/>
    <property type="molecule type" value="Genomic_DNA"/>
</dbReference>
<proteinExistence type="inferred from homology"/>
<organism evidence="6 10">
    <name type="scientific">Coprococcus comes</name>
    <dbReference type="NCBI Taxonomy" id="410072"/>
    <lineage>
        <taxon>Bacteria</taxon>
        <taxon>Bacillati</taxon>
        <taxon>Bacillota</taxon>
        <taxon>Clostridia</taxon>
        <taxon>Lachnospirales</taxon>
        <taxon>Lachnospiraceae</taxon>
        <taxon>Coprococcus</taxon>
    </lineage>
</organism>
<dbReference type="InterPro" id="IPR036962">
    <property type="entry name" value="Glyco_hydro_3_N_sf"/>
</dbReference>
<dbReference type="AlphaFoldDB" id="A0A3E4GN84"/>
<dbReference type="PANTHER" id="PTHR30480:SF16">
    <property type="entry name" value="GLYCOSIDE HYDROLASE FAMILY 3 DOMAIN PROTEIN"/>
    <property type="match status" value="1"/>
</dbReference>
<evidence type="ECO:0000313" key="6">
    <source>
        <dbReference type="EMBL" id="RGJ21700.1"/>
    </source>
</evidence>
<dbReference type="GO" id="GO:0009254">
    <property type="term" value="P:peptidoglycan turnover"/>
    <property type="evidence" value="ECO:0007669"/>
    <property type="project" value="TreeGrafter"/>
</dbReference>
<dbReference type="SUPFAM" id="SSF51445">
    <property type="entry name" value="(Trans)glycosidases"/>
    <property type="match status" value="1"/>
</dbReference>
<reference evidence="10 11" key="1">
    <citation type="submission" date="2018-08" db="EMBL/GenBank/DDBJ databases">
        <title>A genome reference for cultivated species of the human gut microbiota.</title>
        <authorList>
            <person name="Zou Y."/>
            <person name="Xue W."/>
            <person name="Luo G."/>
        </authorList>
    </citation>
    <scope>NUCLEOTIDE SEQUENCE [LARGE SCALE GENOMIC DNA]</scope>
    <source>
        <strain evidence="8 12">AF16-31</strain>
        <strain evidence="7 11">AF18-12LB</strain>
        <strain evidence="9 13">AM22-12LB</strain>
        <strain evidence="6 10">TM07-19</strain>
    </source>
</reference>
<dbReference type="GO" id="GO:0005975">
    <property type="term" value="P:carbohydrate metabolic process"/>
    <property type="evidence" value="ECO:0007669"/>
    <property type="project" value="InterPro"/>
</dbReference>
<dbReference type="Gene3D" id="3.20.20.300">
    <property type="entry name" value="Glycoside hydrolase, family 3, N-terminal domain"/>
    <property type="match status" value="1"/>
</dbReference>
<evidence type="ECO:0000259" key="5">
    <source>
        <dbReference type="Pfam" id="PF00933"/>
    </source>
</evidence>
<dbReference type="Proteomes" id="UP000286595">
    <property type="component" value="Unassembled WGS sequence"/>
</dbReference>
<dbReference type="InterPro" id="IPR019800">
    <property type="entry name" value="Glyco_hydro_3_AS"/>
</dbReference>
<evidence type="ECO:0000256" key="2">
    <source>
        <dbReference type="ARBA" id="ARBA00022801"/>
    </source>
</evidence>
<keyword evidence="2" id="KW-0378">Hydrolase</keyword>
<comment type="caution">
    <text evidence="6">The sequence shown here is derived from an EMBL/GenBank/DDBJ whole genome shotgun (WGS) entry which is preliminary data.</text>
</comment>
<name>A0A3E4GN84_9FIRM</name>
<dbReference type="Pfam" id="PF00933">
    <property type="entry name" value="Glyco_hydro_3"/>
    <property type="match status" value="1"/>
</dbReference>
<feature type="domain" description="Glycoside hydrolase family 3 N-terminal" evidence="5">
    <location>
        <begin position="98"/>
        <end position="412"/>
    </location>
</feature>
<gene>
    <name evidence="9" type="ORF">DW252_13035</name>
    <name evidence="8" type="ORF">DWW65_12800</name>
    <name evidence="7" type="ORF">DWX03_05375</name>
    <name evidence="6" type="ORF">DXD67_12620</name>
</gene>
<evidence type="ECO:0000256" key="3">
    <source>
        <dbReference type="ARBA" id="ARBA00023295"/>
    </source>
</evidence>
<evidence type="ECO:0000256" key="4">
    <source>
        <dbReference type="SAM" id="MobiDB-lite"/>
    </source>
</evidence>
<dbReference type="PROSITE" id="PS00775">
    <property type="entry name" value="GLYCOSYL_HYDROL_F3"/>
    <property type="match status" value="1"/>
</dbReference>
<dbReference type="GO" id="GO:0004553">
    <property type="term" value="F:hydrolase activity, hydrolyzing O-glycosyl compounds"/>
    <property type="evidence" value="ECO:0007669"/>
    <property type="project" value="InterPro"/>
</dbReference>
<dbReference type="Proteomes" id="UP000283360">
    <property type="component" value="Unassembled WGS sequence"/>
</dbReference>
<evidence type="ECO:0000313" key="13">
    <source>
        <dbReference type="Proteomes" id="UP000286595"/>
    </source>
</evidence>
<evidence type="ECO:0000313" key="10">
    <source>
        <dbReference type="Proteomes" id="UP000260655"/>
    </source>
</evidence>
<evidence type="ECO:0000313" key="7">
    <source>
        <dbReference type="EMBL" id="RGT90992.1"/>
    </source>
</evidence>
<dbReference type="Proteomes" id="UP000285693">
    <property type="component" value="Unassembled WGS sequence"/>
</dbReference>
<keyword evidence="3" id="KW-0326">Glycosidase</keyword>
<feature type="region of interest" description="Disordered" evidence="4">
    <location>
        <begin position="61"/>
        <end position="85"/>
    </location>
</feature>
<evidence type="ECO:0000313" key="8">
    <source>
        <dbReference type="EMBL" id="RGU44503.1"/>
    </source>
</evidence>
<comment type="similarity">
    <text evidence="1">Belongs to the glycosyl hydrolase 3 family.</text>
</comment>
<dbReference type="InterPro" id="IPR017853">
    <property type="entry name" value="GH"/>
</dbReference>
<feature type="compositionally biased region" description="Low complexity" evidence="4">
    <location>
        <begin position="66"/>
        <end position="78"/>
    </location>
</feature>
<protein>
    <submittedName>
        <fullName evidence="6">Beta-hexosaminidase</fullName>
    </submittedName>
</protein>